<dbReference type="EMBL" id="JAGPUO010000008">
    <property type="protein sequence ID" value="KAG5660903.1"/>
    <property type="molecule type" value="Genomic_DNA"/>
</dbReference>
<evidence type="ECO:0008006" key="3">
    <source>
        <dbReference type="Google" id="ProtNLM"/>
    </source>
</evidence>
<evidence type="ECO:0000313" key="1">
    <source>
        <dbReference type="EMBL" id="KAG5660903.1"/>
    </source>
</evidence>
<dbReference type="AlphaFoldDB" id="A0A9P7H6S9"/>
<gene>
    <name evidence="1" type="ORF">KAF25_002546</name>
</gene>
<evidence type="ECO:0000313" key="2">
    <source>
        <dbReference type="Proteomes" id="UP000782241"/>
    </source>
</evidence>
<reference evidence="1" key="1">
    <citation type="submission" date="2021-04" db="EMBL/GenBank/DDBJ databases">
        <title>Draft genome of Fusarium avenaceum strain F156N33, isolated from an atmospheric sample in Virginia.</title>
        <authorList>
            <person name="Yang S."/>
            <person name="Vinatzer B.A."/>
            <person name="Coleman J."/>
        </authorList>
    </citation>
    <scope>NUCLEOTIDE SEQUENCE</scope>
    <source>
        <strain evidence="1">F156N33</strain>
    </source>
</reference>
<dbReference type="InterPro" id="IPR028994">
    <property type="entry name" value="Integrin_alpha_N"/>
</dbReference>
<organism evidence="1 2">
    <name type="scientific">Fusarium avenaceum</name>
    <dbReference type="NCBI Taxonomy" id="40199"/>
    <lineage>
        <taxon>Eukaryota</taxon>
        <taxon>Fungi</taxon>
        <taxon>Dikarya</taxon>
        <taxon>Ascomycota</taxon>
        <taxon>Pezizomycotina</taxon>
        <taxon>Sordariomycetes</taxon>
        <taxon>Hypocreomycetidae</taxon>
        <taxon>Hypocreales</taxon>
        <taxon>Nectriaceae</taxon>
        <taxon>Fusarium</taxon>
        <taxon>Fusarium tricinctum species complex</taxon>
    </lineage>
</organism>
<comment type="caution">
    <text evidence="1">The sequence shown here is derived from an EMBL/GenBank/DDBJ whole genome shotgun (WGS) entry which is preliminary data.</text>
</comment>
<name>A0A9P7H6S9_9HYPO</name>
<dbReference type="SUPFAM" id="SSF69318">
    <property type="entry name" value="Integrin alpha N-terminal domain"/>
    <property type="match status" value="1"/>
</dbReference>
<sequence>MVVKFETGLSRRALYIFDWDGDGMADIIGQDVLLLREGCSGSSGFCTPGWGVPYHDTAHHFADITRNGHADDICVAKNGQMKDLDWANVKFADANGDGLADIFHIDKFIGDARGFYKEGQVRNPAENSSRMFKRDWLSFNTCPTGGDDEDTIIGHKLPSYSPGNEFPGQDSPKHWFCDSAAGILICGRIMT</sequence>
<dbReference type="Proteomes" id="UP000782241">
    <property type="component" value="Unassembled WGS sequence"/>
</dbReference>
<proteinExistence type="predicted"/>
<keyword evidence="2" id="KW-1185">Reference proteome</keyword>
<accession>A0A9P7H6S9</accession>
<protein>
    <recommendedName>
        <fullName evidence="3">VCBS repeat-containing protein</fullName>
    </recommendedName>
</protein>